<dbReference type="InterPro" id="IPR019956">
    <property type="entry name" value="Ubiquitin_dom"/>
</dbReference>
<dbReference type="InterPro" id="IPR019954">
    <property type="entry name" value="Ubiquitin_CS"/>
</dbReference>
<dbReference type="AlphaFoldDB" id="A0A8S2RVA6"/>
<protein>
    <recommendedName>
        <fullName evidence="1">Ubiquitin-like domain-containing protein</fullName>
    </recommendedName>
</protein>
<reference evidence="3" key="1">
    <citation type="submission" date="2021-02" db="EMBL/GenBank/DDBJ databases">
        <authorList>
            <person name="Nowell W R."/>
        </authorList>
    </citation>
    <scope>NUCLEOTIDE SEQUENCE</scope>
</reference>
<dbReference type="SMART" id="SM00213">
    <property type="entry name" value="UBQ"/>
    <property type="match status" value="1"/>
</dbReference>
<evidence type="ECO:0000313" key="3">
    <source>
        <dbReference type="EMBL" id="CAF4186004.1"/>
    </source>
</evidence>
<dbReference type="SUPFAM" id="SSF54236">
    <property type="entry name" value="Ubiquitin-like"/>
    <property type="match status" value="1"/>
</dbReference>
<name>A0A8S2RVA6_9BILA</name>
<dbReference type="EMBL" id="CAJNOK010024491">
    <property type="protein sequence ID" value="CAF1377343.1"/>
    <property type="molecule type" value="Genomic_DNA"/>
</dbReference>
<evidence type="ECO:0000313" key="2">
    <source>
        <dbReference type="EMBL" id="CAF1377343.1"/>
    </source>
</evidence>
<sequence length="372" mass="42164">MTSIPLKKLTLYKNDLGYFERGILVEKDAVKLVLEIPKVNKRLIIDTLCVNYSTPVTVNYDLEEHDKLLAENCKEEIYKFEQTSNFAEFLTSCIGCEIQLTSNKQTIDGTILLVDKKKTTVTQEQLDKTLESEKYILHVLHSTDQCIRNFDLNLVESIKFSDPYVQDQLTKMLVKLSNNRKPSLKQSDNIKVHFDIVQPTNEPISISYIFPTVEWKCLYRLEVDSNKSAAQKTPTTKINLTLFGLIKNSTNEDWTNVVLSLVANELEILKNNKQSSVAASGPSISASSGGFQVYLKTLTGKTVTLDASPADTINTLKAKIQDKEGIPPDQQRLIFAGKQLEDDRTMSDYNIQKGKIYLLLEQRRGWDNSPEI</sequence>
<gene>
    <name evidence="2" type="ORF">OVA965_LOCUS31949</name>
    <name evidence="3" type="ORF">TMI583_LOCUS32793</name>
</gene>
<dbReference type="Proteomes" id="UP000682733">
    <property type="component" value="Unassembled WGS sequence"/>
</dbReference>
<dbReference type="EMBL" id="CAJOBA010046170">
    <property type="protein sequence ID" value="CAF4186004.1"/>
    <property type="molecule type" value="Genomic_DNA"/>
</dbReference>
<dbReference type="FunFam" id="3.10.20.90:FF:000160">
    <property type="entry name" value="Polyubiquitin-C"/>
    <property type="match status" value="1"/>
</dbReference>
<dbReference type="Gene3D" id="3.10.20.90">
    <property type="entry name" value="Phosphatidylinositol 3-kinase Catalytic Subunit, Chain A, domain 1"/>
    <property type="match status" value="1"/>
</dbReference>
<dbReference type="PANTHER" id="PTHR10666">
    <property type="entry name" value="UBIQUITIN"/>
    <property type="match status" value="1"/>
</dbReference>
<organism evidence="3 4">
    <name type="scientific">Didymodactylos carnosus</name>
    <dbReference type="NCBI Taxonomy" id="1234261"/>
    <lineage>
        <taxon>Eukaryota</taxon>
        <taxon>Metazoa</taxon>
        <taxon>Spiralia</taxon>
        <taxon>Gnathifera</taxon>
        <taxon>Rotifera</taxon>
        <taxon>Eurotatoria</taxon>
        <taxon>Bdelloidea</taxon>
        <taxon>Philodinida</taxon>
        <taxon>Philodinidae</taxon>
        <taxon>Didymodactylos</taxon>
    </lineage>
</organism>
<dbReference type="InterPro" id="IPR000626">
    <property type="entry name" value="Ubiquitin-like_dom"/>
</dbReference>
<accession>A0A8S2RVA6</accession>
<dbReference type="Pfam" id="PF00240">
    <property type="entry name" value="ubiquitin"/>
    <property type="match status" value="1"/>
</dbReference>
<evidence type="ECO:0000259" key="1">
    <source>
        <dbReference type="PROSITE" id="PS50053"/>
    </source>
</evidence>
<comment type="caution">
    <text evidence="3">The sequence shown here is derived from an EMBL/GenBank/DDBJ whole genome shotgun (WGS) entry which is preliminary data.</text>
</comment>
<dbReference type="InterPro" id="IPR037291">
    <property type="entry name" value="DUF4139"/>
</dbReference>
<evidence type="ECO:0000313" key="4">
    <source>
        <dbReference type="Proteomes" id="UP000682733"/>
    </source>
</evidence>
<dbReference type="Pfam" id="PF13598">
    <property type="entry name" value="DUF4139"/>
    <property type="match status" value="1"/>
</dbReference>
<dbReference type="PRINTS" id="PR00348">
    <property type="entry name" value="UBIQUITIN"/>
</dbReference>
<dbReference type="PROSITE" id="PS00299">
    <property type="entry name" value="UBIQUITIN_1"/>
    <property type="match status" value="1"/>
</dbReference>
<dbReference type="PROSITE" id="PS50053">
    <property type="entry name" value="UBIQUITIN_2"/>
    <property type="match status" value="1"/>
</dbReference>
<proteinExistence type="predicted"/>
<dbReference type="InterPro" id="IPR050158">
    <property type="entry name" value="Ubiquitin_ubiquitin-like"/>
</dbReference>
<dbReference type="Proteomes" id="UP000677228">
    <property type="component" value="Unassembled WGS sequence"/>
</dbReference>
<dbReference type="InterPro" id="IPR029071">
    <property type="entry name" value="Ubiquitin-like_domsf"/>
</dbReference>
<feature type="domain" description="Ubiquitin-like" evidence="1">
    <location>
        <begin position="291"/>
        <end position="366"/>
    </location>
</feature>